<dbReference type="InterPro" id="IPR023214">
    <property type="entry name" value="HAD_sf"/>
</dbReference>
<dbReference type="GO" id="GO:0003824">
    <property type="term" value="F:catalytic activity"/>
    <property type="evidence" value="ECO:0007669"/>
    <property type="project" value="UniProtKB-ARBA"/>
</dbReference>
<dbReference type="RefSeq" id="WP_073354766.1">
    <property type="nucleotide sequence ID" value="NZ_FQUZ01000006.1"/>
</dbReference>
<evidence type="ECO:0000313" key="5">
    <source>
        <dbReference type="EMBL" id="SHE72600.1"/>
    </source>
</evidence>
<reference evidence="5 6" key="1">
    <citation type="submission" date="2016-11" db="EMBL/GenBank/DDBJ databases">
        <authorList>
            <person name="Jaros S."/>
            <person name="Januszkiewicz K."/>
            <person name="Wedrychowicz H."/>
        </authorList>
    </citation>
    <scope>NUCLEOTIDE SEQUENCE [LARGE SCALE GENOMIC DNA]</scope>
    <source>
        <strain evidence="5 6">DSM 16112</strain>
    </source>
</reference>
<dbReference type="GO" id="GO:0046872">
    <property type="term" value="F:metal ion binding"/>
    <property type="evidence" value="ECO:0007669"/>
    <property type="project" value="UniProtKB-KW"/>
</dbReference>
<dbReference type="Proteomes" id="UP000184327">
    <property type="component" value="Unassembled WGS sequence"/>
</dbReference>
<keyword evidence="3" id="KW-0479">Metal-binding</keyword>
<dbReference type="Gene3D" id="3.40.50.1000">
    <property type="entry name" value="HAD superfamily/HAD-like"/>
    <property type="match status" value="1"/>
</dbReference>
<evidence type="ECO:0000256" key="1">
    <source>
        <dbReference type="ARBA" id="ARBA00001946"/>
    </source>
</evidence>
<dbReference type="InterPro" id="IPR051600">
    <property type="entry name" value="Beta-PGM-like"/>
</dbReference>
<organism evidence="5 6">
    <name type="scientific">Lampropedia hyalina DSM 16112</name>
    <dbReference type="NCBI Taxonomy" id="1122156"/>
    <lineage>
        <taxon>Bacteria</taxon>
        <taxon>Pseudomonadati</taxon>
        <taxon>Pseudomonadota</taxon>
        <taxon>Betaproteobacteria</taxon>
        <taxon>Burkholderiales</taxon>
        <taxon>Comamonadaceae</taxon>
        <taxon>Lampropedia</taxon>
    </lineage>
</organism>
<dbReference type="SUPFAM" id="SSF56784">
    <property type="entry name" value="HAD-like"/>
    <property type="match status" value="1"/>
</dbReference>
<evidence type="ECO:0000256" key="2">
    <source>
        <dbReference type="ARBA" id="ARBA00006171"/>
    </source>
</evidence>
<dbReference type="AlphaFoldDB" id="A0A1M4VUM6"/>
<dbReference type="OrthoDB" id="9800058at2"/>
<evidence type="ECO:0000313" key="6">
    <source>
        <dbReference type="Proteomes" id="UP000184327"/>
    </source>
</evidence>
<name>A0A1M4VUM6_9BURK</name>
<dbReference type="PANTHER" id="PTHR46193:SF10">
    <property type="entry name" value="6-PHOSPHOGLUCONATE PHOSPHATASE"/>
    <property type="match status" value="1"/>
</dbReference>
<protein>
    <submittedName>
        <fullName evidence="5">Haloacid dehalogenase superfamily, subfamily IA, variant 3 with third motif having DD or ED</fullName>
    </submittedName>
</protein>
<dbReference type="SFLD" id="SFLDS00003">
    <property type="entry name" value="Haloacid_Dehalogenase"/>
    <property type="match status" value="1"/>
</dbReference>
<dbReference type="InterPro" id="IPR006439">
    <property type="entry name" value="HAD-SF_hydro_IA"/>
</dbReference>
<dbReference type="SFLD" id="SFLDG01129">
    <property type="entry name" value="C1.5:_HAD__Beta-PGM__Phosphata"/>
    <property type="match status" value="1"/>
</dbReference>
<dbReference type="Gene3D" id="1.10.150.240">
    <property type="entry name" value="Putative phosphatase, domain 2"/>
    <property type="match status" value="1"/>
</dbReference>
<comment type="similarity">
    <text evidence="2">Belongs to the HAD-like hydrolase superfamily. CbbY/CbbZ/Gph/YieH family.</text>
</comment>
<dbReference type="EMBL" id="FQUZ01000006">
    <property type="protein sequence ID" value="SHE72600.1"/>
    <property type="molecule type" value="Genomic_DNA"/>
</dbReference>
<dbReference type="PANTHER" id="PTHR46193">
    <property type="entry name" value="6-PHOSPHOGLUCONATE PHOSPHATASE"/>
    <property type="match status" value="1"/>
</dbReference>
<evidence type="ECO:0000256" key="4">
    <source>
        <dbReference type="ARBA" id="ARBA00022842"/>
    </source>
</evidence>
<dbReference type="InterPro" id="IPR036412">
    <property type="entry name" value="HAD-like_sf"/>
</dbReference>
<evidence type="ECO:0000256" key="3">
    <source>
        <dbReference type="ARBA" id="ARBA00022723"/>
    </source>
</evidence>
<proteinExistence type="inferred from homology"/>
<dbReference type="InterPro" id="IPR023198">
    <property type="entry name" value="PGP-like_dom2"/>
</dbReference>
<accession>A0A1M4VUM6</accession>
<keyword evidence="4" id="KW-0460">Magnesium</keyword>
<dbReference type="NCBIfam" id="TIGR01509">
    <property type="entry name" value="HAD-SF-IA-v3"/>
    <property type="match status" value="1"/>
</dbReference>
<sequence length="235" mass="25558">MTVYQAVLFDCDGVLVDSEPITARVLHQCLQESGWALDYAECCRIFIGKAVRDERARIERETGQPLTDDWMAAFYARRNVALLAELEPIAGALQAVADVHAQFQGRIACASGADRTKLRLQLDKVGLSHYFDQRLFSGQELPRNKPHPDVYLQAAAALDAEIGRCVVVEDSLTGARAGLAAGATVIGFAPDEPRAQALRTIGVHAIVPHMAALLSIIERLPQANSFSISSETFCP</sequence>
<dbReference type="Pfam" id="PF00702">
    <property type="entry name" value="Hydrolase"/>
    <property type="match status" value="1"/>
</dbReference>
<dbReference type="STRING" id="1122156.SAMN02745117_00733"/>
<keyword evidence="6" id="KW-1185">Reference proteome</keyword>
<comment type="cofactor">
    <cofactor evidence="1">
        <name>Mg(2+)</name>
        <dbReference type="ChEBI" id="CHEBI:18420"/>
    </cofactor>
</comment>
<gene>
    <name evidence="5" type="ORF">SAMN02745117_00733</name>
</gene>